<dbReference type="AlphaFoldDB" id="A0A2K8KET4"/>
<dbReference type="OrthoDB" id="564699at2"/>
<dbReference type="KEGG" id="rbg:BG454_18195"/>
<dbReference type="EMBL" id="CP024899">
    <property type="protein sequence ID" value="ATX67506.1"/>
    <property type="molecule type" value="Genomic_DNA"/>
</dbReference>
<dbReference type="Proteomes" id="UP000228948">
    <property type="component" value="Chromosome"/>
</dbReference>
<gene>
    <name evidence="1" type="ORF">BG454_18195</name>
</gene>
<evidence type="ECO:0000313" key="2">
    <source>
        <dbReference type="Proteomes" id="UP000228948"/>
    </source>
</evidence>
<organism evidence="1 2">
    <name type="scientific">Roseinatronobacter bogoriensis subsp. barguzinensis</name>
    <dbReference type="NCBI Taxonomy" id="441209"/>
    <lineage>
        <taxon>Bacteria</taxon>
        <taxon>Pseudomonadati</taxon>
        <taxon>Pseudomonadota</taxon>
        <taxon>Alphaproteobacteria</taxon>
        <taxon>Rhodobacterales</taxon>
        <taxon>Paracoccaceae</taxon>
        <taxon>Roseinatronobacter</taxon>
    </lineage>
</organism>
<sequence>MSQSTARHALPFIQPAQAQKHVTHNEALEQLDLLVQLTVEAFDASTPPGAAEDGQIWALGPAPEGVWNGQGGRLAAWVNGAWIFVTPHMGWRASLGTDLRVWSGSDWRAPDLPDLQNIDGLGIQTNFDATNRLAVASEATLLTHDGAGHQLKINKNEATDTASLLFQTGWSGRAEMGTAGNDGFAIKVSANGSAWHYALLANSTTGALSAPNGLTVTGNISGSAVTQSATDTTPGRLLTTQAGAAQAYRRGNILGTVSQSGGAPTGAVIQRGSNSNGEFVRFADGTQICTHGLNSNSSGEVTWTYPAGFVSSPRVVGTPNSSNPILFAPRFTARTHTSVDMSVFRSNDTRTAVFVETQAIGRWF</sequence>
<keyword evidence="2" id="KW-1185">Reference proteome</keyword>
<dbReference type="RefSeq" id="WP_071482364.1">
    <property type="nucleotide sequence ID" value="NZ_CP024899.1"/>
</dbReference>
<dbReference type="STRING" id="441209.GCA_001870665_03381"/>
<dbReference type="InterPro" id="IPR021251">
    <property type="entry name" value="DUF2793"/>
</dbReference>
<reference evidence="1 2" key="1">
    <citation type="submission" date="2017-11" db="EMBL/GenBank/DDBJ databases">
        <title>Revised Sequence and Annotation of the Rhodobaca barguzinensis strain alga05 Genome.</title>
        <authorList>
            <person name="Kopejtka K."/>
            <person name="Tomasch J.M."/>
            <person name="Bunk B."/>
            <person name="Koblizek M."/>
        </authorList>
    </citation>
    <scope>NUCLEOTIDE SEQUENCE [LARGE SCALE GENOMIC DNA]</scope>
    <source>
        <strain evidence="2">alga05</strain>
    </source>
</reference>
<accession>A0A2K8KET4</accession>
<dbReference type="Pfam" id="PF10983">
    <property type="entry name" value="DUF2793"/>
    <property type="match status" value="1"/>
</dbReference>
<protein>
    <submittedName>
        <fullName evidence="1">DUF2793 domain-containing protein</fullName>
    </submittedName>
</protein>
<evidence type="ECO:0000313" key="1">
    <source>
        <dbReference type="EMBL" id="ATX67506.1"/>
    </source>
</evidence>
<proteinExistence type="predicted"/>
<name>A0A2K8KET4_9RHOB</name>